<reference evidence="1 2" key="1">
    <citation type="submission" date="2021-01" db="EMBL/GenBank/DDBJ databases">
        <title>Chromosome-level genome assembly of a human fungal pathogen reveals clustering of transcriptionally co-regulated genes.</title>
        <authorList>
            <person name="Voorhies M."/>
            <person name="Cohen S."/>
            <person name="Shea T.P."/>
            <person name="Petrus S."/>
            <person name="Munoz J.F."/>
            <person name="Poplawski S."/>
            <person name="Goldman W.E."/>
            <person name="Michael T."/>
            <person name="Cuomo C.A."/>
            <person name="Sil A."/>
            <person name="Beyhan S."/>
        </authorList>
    </citation>
    <scope>NUCLEOTIDE SEQUENCE [LARGE SCALE GENOMIC DNA]</scope>
    <source>
        <strain evidence="1 2">G184AR</strain>
    </source>
</reference>
<dbReference type="Proteomes" id="UP000670092">
    <property type="component" value="Unassembled WGS sequence"/>
</dbReference>
<gene>
    <name evidence="1" type="ORF">I7I52_01178</name>
</gene>
<evidence type="ECO:0000313" key="1">
    <source>
        <dbReference type="EMBL" id="KAG5303241.1"/>
    </source>
</evidence>
<dbReference type="AlphaFoldDB" id="A0A8H8D6A2"/>
<sequence length="101" mass="11905">MVWPTSNKRNNPISMPFVISLLQKGGIHLAELALYYQPYGLERQGHKSRTKSARIWVLTWTRFEQLAHTHGFERRRGRDETAIAIWGLNWQLLISFQMHDT</sequence>
<comment type="caution">
    <text evidence="1">The sequence shown here is derived from an EMBL/GenBank/DDBJ whole genome shotgun (WGS) entry which is preliminary data.</text>
</comment>
<name>A0A8H8D6A2_AJECA</name>
<proteinExistence type="predicted"/>
<protein>
    <submittedName>
        <fullName evidence="1">Uncharacterized protein</fullName>
    </submittedName>
</protein>
<accession>A0A8H8D6A2</accession>
<dbReference type="VEuPathDB" id="FungiDB:I7I52_01178"/>
<dbReference type="EMBL" id="JAEVHI010000001">
    <property type="protein sequence ID" value="KAG5303241.1"/>
    <property type="molecule type" value="Genomic_DNA"/>
</dbReference>
<organism evidence="1 2">
    <name type="scientific">Ajellomyces capsulatus</name>
    <name type="common">Darling's disease fungus</name>
    <name type="synonym">Histoplasma capsulatum</name>
    <dbReference type="NCBI Taxonomy" id="5037"/>
    <lineage>
        <taxon>Eukaryota</taxon>
        <taxon>Fungi</taxon>
        <taxon>Dikarya</taxon>
        <taxon>Ascomycota</taxon>
        <taxon>Pezizomycotina</taxon>
        <taxon>Eurotiomycetes</taxon>
        <taxon>Eurotiomycetidae</taxon>
        <taxon>Onygenales</taxon>
        <taxon>Ajellomycetaceae</taxon>
        <taxon>Histoplasma</taxon>
    </lineage>
</organism>
<evidence type="ECO:0000313" key="2">
    <source>
        <dbReference type="Proteomes" id="UP000670092"/>
    </source>
</evidence>